<dbReference type="PANTHER" id="PTHR39419:SF1">
    <property type="entry name" value="SLL0814 PROTEIN"/>
    <property type="match status" value="1"/>
</dbReference>
<feature type="transmembrane region" description="Helical" evidence="1">
    <location>
        <begin position="91"/>
        <end position="109"/>
    </location>
</feature>
<protein>
    <submittedName>
        <fullName evidence="2">Putative membrane protein</fullName>
    </submittedName>
</protein>
<dbReference type="OrthoDB" id="9811293at2"/>
<dbReference type="InterPro" id="IPR007354">
    <property type="entry name" value="CruF-like"/>
</dbReference>
<evidence type="ECO:0000313" key="3">
    <source>
        <dbReference type="Proteomes" id="UP000239002"/>
    </source>
</evidence>
<feature type="transmembrane region" description="Helical" evidence="1">
    <location>
        <begin position="5"/>
        <end position="23"/>
    </location>
</feature>
<sequence length="205" mass="23321">MRIAIIFLWIIHIAAIIGIALGYEDFFLPKSPFTMIYLLFLLIFFFKIESRKAVLLFIAFMFTGILVEWIGVHTGTLFGDYYYGINFGPKIDGIPVLIGVNWALLTFTTHLISKKFFTSPIAIIASGAALMVGLDFFLEQICDFAGFWHFKNGAGWYNYICWYVVAAILHAIALHFKLKGNKILSYHLYGVQLLFAIGLWIVITI</sequence>
<proteinExistence type="predicted"/>
<evidence type="ECO:0000313" key="2">
    <source>
        <dbReference type="EMBL" id="PPK93048.1"/>
    </source>
</evidence>
<keyword evidence="1" id="KW-1133">Transmembrane helix</keyword>
<feature type="transmembrane region" description="Helical" evidence="1">
    <location>
        <begin position="116"/>
        <end position="136"/>
    </location>
</feature>
<feature type="transmembrane region" description="Helical" evidence="1">
    <location>
        <begin position="53"/>
        <end position="71"/>
    </location>
</feature>
<name>A0A2S6IFR0_9FLAO</name>
<comment type="caution">
    <text evidence="2">The sequence shown here is derived from an EMBL/GenBank/DDBJ whole genome shotgun (WGS) entry which is preliminary data.</text>
</comment>
<dbReference type="RefSeq" id="WP_104516527.1">
    <property type="nucleotide sequence ID" value="NZ_MQVW01000020.1"/>
</dbReference>
<dbReference type="EMBL" id="PTJE01000008">
    <property type="protein sequence ID" value="PPK93048.1"/>
    <property type="molecule type" value="Genomic_DNA"/>
</dbReference>
<dbReference type="AlphaFoldDB" id="A0A2S6IFR0"/>
<dbReference type="Proteomes" id="UP000239002">
    <property type="component" value="Unassembled WGS sequence"/>
</dbReference>
<gene>
    <name evidence="2" type="ORF">LY01_02753</name>
</gene>
<accession>A0A2S6IFR0</accession>
<evidence type="ECO:0000256" key="1">
    <source>
        <dbReference type="SAM" id="Phobius"/>
    </source>
</evidence>
<dbReference type="Pfam" id="PF04240">
    <property type="entry name" value="Caroten_synth"/>
    <property type="match status" value="1"/>
</dbReference>
<feature type="transmembrane region" description="Helical" evidence="1">
    <location>
        <begin position="156"/>
        <end position="176"/>
    </location>
</feature>
<feature type="transmembrane region" description="Helical" evidence="1">
    <location>
        <begin position="29"/>
        <end position="46"/>
    </location>
</feature>
<keyword evidence="1" id="KW-0472">Membrane</keyword>
<feature type="transmembrane region" description="Helical" evidence="1">
    <location>
        <begin position="183"/>
        <end position="203"/>
    </location>
</feature>
<keyword evidence="3" id="KW-1185">Reference proteome</keyword>
<keyword evidence="1" id="KW-0812">Transmembrane</keyword>
<reference evidence="2 3" key="1">
    <citation type="submission" date="2018-02" db="EMBL/GenBank/DDBJ databases">
        <title>Genomic Encyclopedia of Archaeal and Bacterial Type Strains, Phase II (KMG-II): from individual species to whole genera.</title>
        <authorList>
            <person name="Goeker M."/>
        </authorList>
    </citation>
    <scope>NUCLEOTIDE SEQUENCE [LARGE SCALE GENOMIC DNA]</scope>
    <source>
        <strain evidence="2 3">DSM 16809</strain>
    </source>
</reference>
<organism evidence="2 3">
    <name type="scientific">Nonlabens xylanidelens</name>
    <dbReference type="NCBI Taxonomy" id="191564"/>
    <lineage>
        <taxon>Bacteria</taxon>
        <taxon>Pseudomonadati</taxon>
        <taxon>Bacteroidota</taxon>
        <taxon>Flavobacteriia</taxon>
        <taxon>Flavobacteriales</taxon>
        <taxon>Flavobacteriaceae</taxon>
        <taxon>Nonlabens</taxon>
    </lineage>
</organism>
<dbReference type="PANTHER" id="PTHR39419">
    <property type="entry name" value="SLL0814 PROTEIN"/>
    <property type="match status" value="1"/>
</dbReference>